<gene>
    <name evidence="3" type="ORF">Ccrd_011196</name>
</gene>
<evidence type="ECO:0000313" key="3">
    <source>
        <dbReference type="EMBL" id="KVI10400.1"/>
    </source>
</evidence>
<dbReference type="PANTHER" id="PTHR31963">
    <property type="entry name" value="RAS GUANINE NUCLEOTIDE EXCHANGE FACTOR K"/>
    <property type="match status" value="1"/>
</dbReference>
<dbReference type="PANTHER" id="PTHR31963:SF16">
    <property type="entry name" value="OS06G0635200 PROTEIN"/>
    <property type="match status" value="1"/>
</dbReference>
<feature type="transmembrane region" description="Helical" evidence="2">
    <location>
        <begin position="39"/>
        <end position="60"/>
    </location>
</feature>
<sequence>MDPLIAKRKDISRTISCIHDELHSFRSWLRWMCVDQSNAFTFCLSWFVFIIFAIVIPFLSHFYLACSDCDNRHARPYDTLVQLSLTSIATLSFVCLSQFVRIYGLRRFLFFDKLCNESETVRRGYTQQLNSSLKMVFIFVAPCFAAEAAYKIWWYSSGATRIPFLGNVIVSDAVACILELCSWLYRTVVFFLVCVLFRLICHLQILRLQDFAQVFHVDSDVEFVLREHLRIRRHLRIISHRYRIFILWALILVTVSQFASLLNTTRSKADLSIFKTVTYFENNSAGITVYGFMLDRTSLHTIVMIEMSLVLWLLGKTVDLPWDFESAVSSSSVSSKVNGNRPKTRTAEVSR</sequence>
<name>A0A103YJP5_CYNCS</name>
<comment type="caution">
    <text evidence="3">The sequence shown here is derived from an EMBL/GenBank/DDBJ whole genome shotgun (WGS) entry which is preliminary data.</text>
</comment>
<feature type="transmembrane region" description="Helical" evidence="2">
    <location>
        <begin position="183"/>
        <end position="201"/>
    </location>
</feature>
<dbReference type="Proteomes" id="UP000243975">
    <property type="component" value="Unassembled WGS sequence"/>
</dbReference>
<evidence type="ECO:0008006" key="5">
    <source>
        <dbReference type="Google" id="ProtNLM"/>
    </source>
</evidence>
<dbReference type="Gramene" id="KVI10400">
    <property type="protein sequence ID" value="KVI10400"/>
    <property type="gene ID" value="Ccrd_011196"/>
</dbReference>
<evidence type="ECO:0000313" key="4">
    <source>
        <dbReference type="Proteomes" id="UP000243975"/>
    </source>
</evidence>
<keyword evidence="2" id="KW-0472">Membrane</keyword>
<keyword evidence="2" id="KW-1133">Transmembrane helix</keyword>
<dbReference type="OMA" id="TTKSHAG"/>
<reference evidence="3 4" key="1">
    <citation type="journal article" date="2016" name="Sci. Rep.">
        <title>The genome sequence of the outbreeding globe artichoke constructed de novo incorporating a phase-aware low-pass sequencing strategy of F1 progeny.</title>
        <authorList>
            <person name="Scaglione D."/>
            <person name="Reyes-Chin-Wo S."/>
            <person name="Acquadro A."/>
            <person name="Froenicke L."/>
            <person name="Portis E."/>
            <person name="Beitel C."/>
            <person name="Tirone M."/>
            <person name="Mauro R."/>
            <person name="Lo Monaco A."/>
            <person name="Mauromicale G."/>
            <person name="Faccioli P."/>
            <person name="Cattivelli L."/>
            <person name="Rieseberg L."/>
            <person name="Michelmore R."/>
            <person name="Lanteri S."/>
        </authorList>
    </citation>
    <scope>NUCLEOTIDE SEQUENCE [LARGE SCALE GENOMIC DNA]</scope>
    <source>
        <strain evidence="3">2C</strain>
    </source>
</reference>
<feature type="transmembrane region" description="Helical" evidence="2">
    <location>
        <begin position="242"/>
        <end position="262"/>
    </location>
</feature>
<keyword evidence="2" id="KW-0812">Transmembrane</keyword>
<dbReference type="EMBL" id="LEKV01001020">
    <property type="protein sequence ID" value="KVI10400.1"/>
    <property type="molecule type" value="Genomic_DNA"/>
</dbReference>
<evidence type="ECO:0000256" key="1">
    <source>
        <dbReference type="SAM" id="MobiDB-lite"/>
    </source>
</evidence>
<dbReference type="AlphaFoldDB" id="A0A103YJP5"/>
<protein>
    <recommendedName>
        <fullName evidence="5">Extracellular ligand-gated ion channel</fullName>
    </recommendedName>
</protein>
<keyword evidence="4" id="KW-1185">Reference proteome</keyword>
<evidence type="ECO:0000256" key="2">
    <source>
        <dbReference type="SAM" id="Phobius"/>
    </source>
</evidence>
<dbReference type="Pfam" id="PF12056">
    <property type="entry name" value="DUF3537"/>
    <property type="match status" value="2"/>
</dbReference>
<feature type="transmembrane region" description="Helical" evidence="2">
    <location>
        <begin position="132"/>
        <end position="153"/>
    </location>
</feature>
<organism evidence="3 4">
    <name type="scientific">Cynara cardunculus var. scolymus</name>
    <name type="common">Globe artichoke</name>
    <name type="synonym">Cynara scolymus</name>
    <dbReference type="NCBI Taxonomy" id="59895"/>
    <lineage>
        <taxon>Eukaryota</taxon>
        <taxon>Viridiplantae</taxon>
        <taxon>Streptophyta</taxon>
        <taxon>Embryophyta</taxon>
        <taxon>Tracheophyta</taxon>
        <taxon>Spermatophyta</taxon>
        <taxon>Magnoliopsida</taxon>
        <taxon>eudicotyledons</taxon>
        <taxon>Gunneridae</taxon>
        <taxon>Pentapetalae</taxon>
        <taxon>asterids</taxon>
        <taxon>campanulids</taxon>
        <taxon>Asterales</taxon>
        <taxon>Asteraceae</taxon>
        <taxon>Carduoideae</taxon>
        <taxon>Cardueae</taxon>
        <taxon>Carduinae</taxon>
        <taxon>Cynara</taxon>
    </lineage>
</organism>
<dbReference type="InterPro" id="IPR021924">
    <property type="entry name" value="DUF3537"/>
</dbReference>
<accession>A0A103YJP5</accession>
<proteinExistence type="predicted"/>
<dbReference type="STRING" id="59895.A0A103YJP5"/>
<feature type="transmembrane region" description="Helical" evidence="2">
    <location>
        <begin position="80"/>
        <end position="103"/>
    </location>
</feature>
<feature type="region of interest" description="Disordered" evidence="1">
    <location>
        <begin position="332"/>
        <end position="351"/>
    </location>
</feature>